<organism evidence="2 3">
    <name type="scientific">Mycobacterium gastri</name>
    <dbReference type="NCBI Taxonomy" id="1777"/>
    <lineage>
        <taxon>Bacteria</taxon>
        <taxon>Bacillati</taxon>
        <taxon>Actinomycetota</taxon>
        <taxon>Actinomycetes</taxon>
        <taxon>Mycobacteriales</taxon>
        <taxon>Mycobacteriaceae</taxon>
        <taxon>Mycobacterium</taxon>
    </lineage>
</organism>
<name>A0A1X1VIT6_MYCGS</name>
<feature type="region of interest" description="Disordered" evidence="1">
    <location>
        <begin position="1"/>
        <end position="21"/>
    </location>
</feature>
<dbReference type="AlphaFoldDB" id="A0A1X1VIT6"/>
<gene>
    <name evidence="2" type="ORF">AWC07_07315</name>
</gene>
<evidence type="ECO:0000313" key="2">
    <source>
        <dbReference type="EMBL" id="ORV68961.1"/>
    </source>
</evidence>
<comment type="caution">
    <text evidence="2">The sequence shown here is derived from an EMBL/GenBank/DDBJ whole genome shotgun (WGS) entry which is preliminary data.</text>
</comment>
<dbReference type="STRING" id="1777.AWC07_07315"/>
<dbReference type="EMBL" id="LQOX01000103">
    <property type="protein sequence ID" value="ORV68961.1"/>
    <property type="molecule type" value="Genomic_DNA"/>
</dbReference>
<evidence type="ECO:0000256" key="1">
    <source>
        <dbReference type="SAM" id="MobiDB-lite"/>
    </source>
</evidence>
<sequence length="95" mass="9786">MSPSAGSILDPGRRIAQPEAENPEVIANLSMSAAHGYSDGGGAIAPPAHPLLRRHELISLGPKLFRTVLGTALIAEAIVVAALHGSRSHDVSFGD</sequence>
<proteinExistence type="predicted"/>
<dbReference type="Proteomes" id="UP000193738">
    <property type="component" value="Unassembled WGS sequence"/>
</dbReference>
<evidence type="ECO:0000313" key="3">
    <source>
        <dbReference type="Proteomes" id="UP000193738"/>
    </source>
</evidence>
<reference evidence="2 3" key="1">
    <citation type="submission" date="2016-01" db="EMBL/GenBank/DDBJ databases">
        <title>The new phylogeny of the genus Mycobacterium.</title>
        <authorList>
            <person name="Tarcisio F."/>
            <person name="Conor M."/>
            <person name="Antonella G."/>
            <person name="Elisabetta G."/>
            <person name="Giulia F.S."/>
            <person name="Sara T."/>
            <person name="Anna F."/>
            <person name="Clotilde B."/>
            <person name="Roberto B."/>
            <person name="Veronica D.S."/>
            <person name="Fabio R."/>
            <person name="Monica P."/>
            <person name="Olivier J."/>
            <person name="Enrico T."/>
            <person name="Nicola S."/>
        </authorList>
    </citation>
    <scope>NUCLEOTIDE SEQUENCE [LARGE SCALE GENOMIC DNA]</scope>
    <source>
        <strain evidence="2 3">DSM 43505</strain>
    </source>
</reference>
<keyword evidence="3" id="KW-1185">Reference proteome</keyword>
<protein>
    <submittedName>
        <fullName evidence="2">Uncharacterized protein</fullName>
    </submittedName>
</protein>
<accession>A0A1X1VIT6</accession>